<reference evidence="1" key="1">
    <citation type="submission" date="2014-11" db="EMBL/GenBank/DDBJ databases">
        <authorList>
            <person name="Amaro Gonzalez C."/>
        </authorList>
    </citation>
    <scope>NUCLEOTIDE SEQUENCE</scope>
</reference>
<dbReference type="AlphaFoldDB" id="A0A0E9SXF9"/>
<dbReference type="EMBL" id="GBXM01062596">
    <property type="protein sequence ID" value="JAH45981.1"/>
    <property type="molecule type" value="Transcribed_RNA"/>
</dbReference>
<name>A0A0E9SXF9_ANGAN</name>
<accession>A0A0E9SXF9</accession>
<reference evidence="1" key="2">
    <citation type="journal article" date="2015" name="Fish Shellfish Immunol.">
        <title>Early steps in the European eel (Anguilla anguilla)-Vibrio vulnificus interaction in the gills: Role of the RtxA13 toxin.</title>
        <authorList>
            <person name="Callol A."/>
            <person name="Pajuelo D."/>
            <person name="Ebbesson L."/>
            <person name="Teles M."/>
            <person name="MacKenzie S."/>
            <person name="Amaro C."/>
        </authorList>
    </citation>
    <scope>NUCLEOTIDE SEQUENCE</scope>
</reference>
<organism evidence="1">
    <name type="scientific">Anguilla anguilla</name>
    <name type="common">European freshwater eel</name>
    <name type="synonym">Muraena anguilla</name>
    <dbReference type="NCBI Taxonomy" id="7936"/>
    <lineage>
        <taxon>Eukaryota</taxon>
        <taxon>Metazoa</taxon>
        <taxon>Chordata</taxon>
        <taxon>Craniata</taxon>
        <taxon>Vertebrata</taxon>
        <taxon>Euteleostomi</taxon>
        <taxon>Actinopterygii</taxon>
        <taxon>Neopterygii</taxon>
        <taxon>Teleostei</taxon>
        <taxon>Anguilliformes</taxon>
        <taxon>Anguillidae</taxon>
        <taxon>Anguilla</taxon>
    </lineage>
</organism>
<evidence type="ECO:0000313" key="1">
    <source>
        <dbReference type="EMBL" id="JAH45981.1"/>
    </source>
</evidence>
<protein>
    <submittedName>
        <fullName evidence="1">Uncharacterized protein</fullName>
    </submittedName>
</protein>
<sequence>MNTNSFLFLNKRGEKPVDALQAPTLRRITSSFVRARETFYYYHNI</sequence>
<proteinExistence type="predicted"/>